<keyword evidence="2" id="KW-1185">Reference proteome</keyword>
<sequence length="130" mass="14933">MIPIEPFPPGIKNINTSPLNAERLAKSLAIPDKNYRAQFKEPIVDPFHYIVTRHSPTVQEPMLIISGGLDECKDEEAQCGFIEPTSNYVRLINRLWIICNCPNWHPSGPRYQIQTFAFLTTVKSLSLMYW</sequence>
<comment type="caution">
    <text evidence="1">The sequence shown here is derived from an EMBL/GenBank/DDBJ whole genome shotgun (WGS) entry which is preliminary data.</text>
</comment>
<proteinExistence type="predicted"/>
<organism evidence="1 2">
    <name type="scientific">Macrolepiota fuliginosa MF-IS2</name>
    <dbReference type="NCBI Taxonomy" id="1400762"/>
    <lineage>
        <taxon>Eukaryota</taxon>
        <taxon>Fungi</taxon>
        <taxon>Dikarya</taxon>
        <taxon>Basidiomycota</taxon>
        <taxon>Agaricomycotina</taxon>
        <taxon>Agaricomycetes</taxon>
        <taxon>Agaricomycetidae</taxon>
        <taxon>Agaricales</taxon>
        <taxon>Agaricineae</taxon>
        <taxon>Agaricaceae</taxon>
        <taxon>Macrolepiota</taxon>
    </lineage>
</organism>
<dbReference type="OrthoDB" id="194358at2759"/>
<accession>A0A9P5XJ26</accession>
<reference evidence="1" key="1">
    <citation type="submission" date="2020-11" db="EMBL/GenBank/DDBJ databases">
        <authorList>
            <consortium name="DOE Joint Genome Institute"/>
            <person name="Ahrendt S."/>
            <person name="Riley R."/>
            <person name="Andreopoulos W."/>
            <person name="Labutti K."/>
            <person name="Pangilinan J."/>
            <person name="Ruiz-Duenas F.J."/>
            <person name="Barrasa J.M."/>
            <person name="Sanchez-Garcia M."/>
            <person name="Camarero S."/>
            <person name="Miyauchi S."/>
            <person name="Serrano A."/>
            <person name="Linde D."/>
            <person name="Babiker R."/>
            <person name="Drula E."/>
            <person name="Ayuso-Fernandez I."/>
            <person name="Pacheco R."/>
            <person name="Padilla G."/>
            <person name="Ferreira P."/>
            <person name="Barriuso J."/>
            <person name="Kellner H."/>
            <person name="Castanera R."/>
            <person name="Alfaro M."/>
            <person name="Ramirez L."/>
            <person name="Pisabarro A.G."/>
            <person name="Kuo A."/>
            <person name="Tritt A."/>
            <person name="Lipzen A."/>
            <person name="He G."/>
            <person name="Yan M."/>
            <person name="Ng V."/>
            <person name="Cullen D."/>
            <person name="Martin F."/>
            <person name="Rosso M.-N."/>
            <person name="Henrissat B."/>
            <person name="Hibbett D."/>
            <person name="Martinez A.T."/>
            <person name="Grigoriev I.V."/>
        </authorList>
    </citation>
    <scope>NUCLEOTIDE SEQUENCE</scope>
    <source>
        <strain evidence="1">MF-IS2</strain>
    </source>
</reference>
<dbReference type="Proteomes" id="UP000807342">
    <property type="component" value="Unassembled WGS sequence"/>
</dbReference>
<dbReference type="EMBL" id="MU151080">
    <property type="protein sequence ID" value="KAF9451798.1"/>
    <property type="molecule type" value="Genomic_DNA"/>
</dbReference>
<evidence type="ECO:0000313" key="1">
    <source>
        <dbReference type="EMBL" id="KAF9451798.1"/>
    </source>
</evidence>
<dbReference type="AlphaFoldDB" id="A0A9P5XJ26"/>
<evidence type="ECO:0000313" key="2">
    <source>
        <dbReference type="Proteomes" id="UP000807342"/>
    </source>
</evidence>
<name>A0A9P5XJ26_9AGAR</name>
<protein>
    <submittedName>
        <fullName evidence="1">Uncharacterized protein</fullName>
    </submittedName>
</protein>
<gene>
    <name evidence="1" type="ORF">P691DRAFT_723388</name>
</gene>